<sequence>MLPIAIANLRAELTEARDLARRLEGETPAQVNRLWCDQLAEEYHDAGAGQAAMAAQLEQWRRTHPDAVGLDELAELVAEVEPVRQALLRQLARLRSAE</sequence>
<proteinExistence type="predicted"/>
<dbReference type="AlphaFoldDB" id="A0A1H0JVX8"/>
<name>A0A1H0JVX8_9PSEU</name>
<keyword evidence="2" id="KW-1185">Reference proteome</keyword>
<reference evidence="2" key="1">
    <citation type="submission" date="2016-10" db="EMBL/GenBank/DDBJ databases">
        <authorList>
            <person name="Varghese N."/>
            <person name="Submissions S."/>
        </authorList>
    </citation>
    <scope>NUCLEOTIDE SEQUENCE [LARGE SCALE GENOMIC DNA]</scope>
    <source>
        <strain evidence="2">CGMCC 4.6609</strain>
    </source>
</reference>
<dbReference type="STRING" id="641025.SAMN05421507_102656"/>
<evidence type="ECO:0000313" key="2">
    <source>
        <dbReference type="Proteomes" id="UP000199691"/>
    </source>
</evidence>
<accession>A0A1H0JVX8</accession>
<gene>
    <name evidence="1" type="ORF">SAMN05421507_102656</name>
</gene>
<dbReference type="EMBL" id="FNIX01000002">
    <property type="protein sequence ID" value="SDO47719.1"/>
    <property type="molecule type" value="Genomic_DNA"/>
</dbReference>
<evidence type="ECO:0000313" key="1">
    <source>
        <dbReference type="EMBL" id="SDO47719.1"/>
    </source>
</evidence>
<organism evidence="1 2">
    <name type="scientific">Lentzea jiangxiensis</name>
    <dbReference type="NCBI Taxonomy" id="641025"/>
    <lineage>
        <taxon>Bacteria</taxon>
        <taxon>Bacillati</taxon>
        <taxon>Actinomycetota</taxon>
        <taxon>Actinomycetes</taxon>
        <taxon>Pseudonocardiales</taxon>
        <taxon>Pseudonocardiaceae</taxon>
        <taxon>Lentzea</taxon>
    </lineage>
</organism>
<protein>
    <submittedName>
        <fullName evidence="1">Uncharacterized protein</fullName>
    </submittedName>
</protein>
<dbReference type="Proteomes" id="UP000199691">
    <property type="component" value="Unassembled WGS sequence"/>
</dbReference>